<gene>
    <name evidence="1" type="ORF">OIU74_005387</name>
</gene>
<reference evidence="1" key="2">
    <citation type="journal article" date="2023" name="Int. J. Mol. Sci.">
        <title>De Novo Assembly and Annotation of 11 Diverse Shrub Willow (Salix) Genomes Reveals Novel Gene Organization in Sex-Linked Regions.</title>
        <authorList>
            <person name="Hyden B."/>
            <person name="Feng K."/>
            <person name="Yates T.B."/>
            <person name="Jawdy S."/>
            <person name="Cereghino C."/>
            <person name="Smart L.B."/>
            <person name="Muchero W."/>
        </authorList>
    </citation>
    <scope>NUCLEOTIDE SEQUENCE</scope>
    <source>
        <tissue evidence="1">Shoot tip</tissue>
    </source>
</reference>
<reference evidence="1" key="1">
    <citation type="submission" date="2022-11" db="EMBL/GenBank/DDBJ databases">
        <authorList>
            <person name="Hyden B.L."/>
            <person name="Feng K."/>
            <person name="Yates T."/>
            <person name="Jawdy S."/>
            <person name="Smart L.B."/>
            <person name="Muchero W."/>
        </authorList>
    </citation>
    <scope>NUCLEOTIDE SEQUENCE</scope>
    <source>
        <tissue evidence="1">Shoot tip</tissue>
    </source>
</reference>
<dbReference type="InterPro" id="IPR022709">
    <property type="entry name" value="SCAI"/>
</dbReference>
<dbReference type="GO" id="GO:0003714">
    <property type="term" value="F:transcription corepressor activity"/>
    <property type="evidence" value="ECO:0007669"/>
    <property type="project" value="InterPro"/>
</dbReference>
<dbReference type="Pfam" id="PF12070">
    <property type="entry name" value="SCAI"/>
    <property type="match status" value="1"/>
</dbReference>
<dbReference type="PANTHER" id="PTHR21243">
    <property type="entry name" value="PROTEIN SCAI"/>
    <property type="match status" value="1"/>
</dbReference>
<protein>
    <submittedName>
        <fullName evidence="1">PROTEIN SCAI</fullName>
    </submittedName>
</protein>
<keyword evidence="2" id="KW-1185">Reference proteome</keyword>
<proteinExistence type="predicted"/>
<organism evidence="1 2">
    <name type="scientific">Salix koriyanagi</name>
    <dbReference type="NCBI Taxonomy" id="2511006"/>
    <lineage>
        <taxon>Eukaryota</taxon>
        <taxon>Viridiplantae</taxon>
        <taxon>Streptophyta</taxon>
        <taxon>Embryophyta</taxon>
        <taxon>Tracheophyta</taxon>
        <taxon>Spermatophyta</taxon>
        <taxon>Magnoliopsida</taxon>
        <taxon>eudicotyledons</taxon>
        <taxon>Gunneridae</taxon>
        <taxon>Pentapetalae</taxon>
        <taxon>rosids</taxon>
        <taxon>fabids</taxon>
        <taxon>Malpighiales</taxon>
        <taxon>Salicaceae</taxon>
        <taxon>Saliceae</taxon>
        <taxon>Salix</taxon>
    </lineage>
</organism>
<dbReference type="GO" id="GO:0006351">
    <property type="term" value="P:DNA-templated transcription"/>
    <property type="evidence" value="ECO:0007669"/>
    <property type="project" value="InterPro"/>
</dbReference>
<comment type="caution">
    <text evidence="1">The sequence shown here is derived from an EMBL/GenBank/DDBJ whole genome shotgun (WGS) entry which is preliminary data.</text>
</comment>
<dbReference type="EMBL" id="JAPFFM010000011">
    <property type="protein sequence ID" value="KAJ6733598.1"/>
    <property type="molecule type" value="Genomic_DNA"/>
</dbReference>
<evidence type="ECO:0000313" key="1">
    <source>
        <dbReference type="EMBL" id="KAJ6733598.1"/>
    </source>
</evidence>
<dbReference type="Proteomes" id="UP001151752">
    <property type="component" value="Chromosome 7"/>
</dbReference>
<dbReference type="AlphaFoldDB" id="A0A9Q0UPM6"/>
<evidence type="ECO:0000313" key="2">
    <source>
        <dbReference type="Proteomes" id="UP001151752"/>
    </source>
</evidence>
<name>A0A9Q0UPM6_9ROSI</name>
<sequence>MVGLTSADSDMDFYNDAEEILSIAFSEWEVILCTSKSLDLVWAQVLSDPFLRRLILRFIFCRSVLSAFCPLEDEQYLPCLPAPSSQFCLRKMRSCAVSCNSACKSPEGGRLFSV</sequence>
<accession>A0A9Q0UPM6</accession>